<dbReference type="EMBL" id="KZ060007">
    <property type="protein sequence ID" value="PIO12979.1"/>
    <property type="molecule type" value="Genomic_DNA"/>
</dbReference>
<name>A0A2G9QBI6_AQUCT</name>
<keyword evidence="2" id="KW-1185">Reference proteome</keyword>
<gene>
    <name evidence="1" type="ORF">AB205_0219900</name>
</gene>
<sequence length="43" mass="5029">MILEVLIRQHLTTHHWEQKSSLPAMSSSELLTQKELPWLCALE</sequence>
<organism evidence="1 2">
    <name type="scientific">Aquarana catesbeiana</name>
    <name type="common">American bullfrog</name>
    <name type="synonym">Rana catesbeiana</name>
    <dbReference type="NCBI Taxonomy" id="8400"/>
    <lineage>
        <taxon>Eukaryota</taxon>
        <taxon>Metazoa</taxon>
        <taxon>Chordata</taxon>
        <taxon>Craniata</taxon>
        <taxon>Vertebrata</taxon>
        <taxon>Euteleostomi</taxon>
        <taxon>Amphibia</taxon>
        <taxon>Batrachia</taxon>
        <taxon>Anura</taxon>
        <taxon>Neobatrachia</taxon>
        <taxon>Ranoidea</taxon>
        <taxon>Ranidae</taxon>
        <taxon>Aquarana</taxon>
    </lineage>
</organism>
<proteinExistence type="predicted"/>
<protein>
    <submittedName>
        <fullName evidence="1">Uncharacterized protein</fullName>
    </submittedName>
</protein>
<dbReference type="Proteomes" id="UP000228934">
    <property type="component" value="Unassembled WGS sequence"/>
</dbReference>
<reference evidence="2" key="1">
    <citation type="journal article" date="2017" name="Nat. Commun.">
        <title>The North American bullfrog draft genome provides insight into hormonal regulation of long noncoding RNA.</title>
        <authorList>
            <person name="Hammond S.A."/>
            <person name="Warren R.L."/>
            <person name="Vandervalk B.P."/>
            <person name="Kucuk E."/>
            <person name="Khan H."/>
            <person name="Gibb E.A."/>
            <person name="Pandoh P."/>
            <person name="Kirk H."/>
            <person name="Zhao Y."/>
            <person name="Jones M."/>
            <person name="Mungall A.J."/>
            <person name="Coope R."/>
            <person name="Pleasance S."/>
            <person name="Moore R.A."/>
            <person name="Holt R.A."/>
            <person name="Round J.M."/>
            <person name="Ohora S."/>
            <person name="Walle B.V."/>
            <person name="Veldhoen N."/>
            <person name="Helbing C.C."/>
            <person name="Birol I."/>
        </authorList>
    </citation>
    <scope>NUCLEOTIDE SEQUENCE [LARGE SCALE GENOMIC DNA]</scope>
</reference>
<dbReference type="AlphaFoldDB" id="A0A2G9QBI6"/>
<evidence type="ECO:0000313" key="2">
    <source>
        <dbReference type="Proteomes" id="UP000228934"/>
    </source>
</evidence>
<evidence type="ECO:0000313" key="1">
    <source>
        <dbReference type="EMBL" id="PIO12979.1"/>
    </source>
</evidence>
<accession>A0A2G9QBI6</accession>